<feature type="non-terminal residue" evidence="2">
    <location>
        <position position="166"/>
    </location>
</feature>
<dbReference type="EMBL" id="JAUMSQ010000388">
    <property type="protein sequence ID" value="MDO3639805.1"/>
    <property type="molecule type" value="Genomic_DNA"/>
</dbReference>
<dbReference type="PANTHER" id="PTHR30137:SF6">
    <property type="entry name" value="LUCIFERASE-LIKE MONOOXYGENASE"/>
    <property type="match status" value="1"/>
</dbReference>
<dbReference type="RefSeq" id="WP_302916800.1">
    <property type="nucleotide sequence ID" value="NZ_JAUMSQ010000388.1"/>
</dbReference>
<evidence type="ECO:0000259" key="1">
    <source>
        <dbReference type="Pfam" id="PF00296"/>
    </source>
</evidence>
<organism evidence="2 3">
    <name type="scientific">Mycolicibacterium arseniciresistens</name>
    <dbReference type="NCBI Taxonomy" id="3062257"/>
    <lineage>
        <taxon>Bacteria</taxon>
        <taxon>Bacillati</taxon>
        <taxon>Actinomycetota</taxon>
        <taxon>Actinomycetes</taxon>
        <taxon>Mycobacteriales</taxon>
        <taxon>Mycobacteriaceae</taxon>
        <taxon>Mycolicibacterium</taxon>
    </lineage>
</organism>
<comment type="caution">
    <text evidence="2">The sequence shown here is derived from an EMBL/GenBank/DDBJ whole genome shotgun (WGS) entry which is preliminary data.</text>
</comment>
<dbReference type="SUPFAM" id="SSF51679">
    <property type="entry name" value="Bacterial luciferase-like"/>
    <property type="match status" value="1"/>
</dbReference>
<dbReference type="PANTHER" id="PTHR30137">
    <property type="entry name" value="LUCIFERASE-LIKE MONOOXYGENASE"/>
    <property type="match status" value="1"/>
</dbReference>
<evidence type="ECO:0000313" key="3">
    <source>
        <dbReference type="Proteomes" id="UP001168823"/>
    </source>
</evidence>
<dbReference type="InterPro" id="IPR011251">
    <property type="entry name" value="Luciferase-like_dom"/>
</dbReference>
<keyword evidence="3" id="KW-1185">Reference proteome</keyword>
<name>A0ABT8USP2_9MYCO</name>
<evidence type="ECO:0000313" key="2">
    <source>
        <dbReference type="EMBL" id="MDO3639805.1"/>
    </source>
</evidence>
<protein>
    <submittedName>
        <fullName evidence="2">LLM class flavin-dependent oxidoreductase</fullName>
    </submittedName>
</protein>
<dbReference type="Gene3D" id="3.20.20.30">
    <property type="entry name" value="Luciferase-like domain"/>
    <property type="match status" value="1"/>
</dbReference>
<dbReference type="Pfam" id="PF00296">
    <property type="entry name" value="Bac_luciferase"/>
    <property type="match status" value="1"/>
</dbReference>
<reference evidence="2" key="1">
    <citation type="submission" date="2023-07" db="EMBL/GenBank/DDBJ databases">
        <title>Mycolicibacterium sp. nov., a novel bacterial species.</title>
        <authorList>
            <person name="Cao Y."/>
        </authorList>
    </citation>
    <scope>NUCLEOTIDE SEQUENCE</scope>
    <source>
        <strain evidence="2">KC 300</strain>
    </source>
</reference>
<accession>A0ABT8USP2</accession>
<dbReference type="Proteomes" id="UP001168823">
    <property type="component" value="Unassembled WGS sequence"/>
</dbReference>
<sequence length="166" mass="18041">MFTMRFDMRTSAGAAARPDLYAAAVEMCEWAETRGALVAVLSEHHATDDGHLAAPHLLAAAIAARTRQLGILLAAVPIPFWDPVRLAEEMAALDIISRGRVSYAFGIGHREAEYEHFGVEQRTRGRSADQRLALVLRMIRGEAVEIDGRRVRISPPCVTAGGPAVL</sequence>
<feature type="domain" description="Luciferase-like" evidence="1">
    <location>
        <begin position="13"/>
        <end position="153"/>
    </location>
</feature>
<gene>
    <name evidence="2" type="ORF">Q2100_28950</name>
</gene>
<dbReference type="InterPro" id="IPR036661">
    <property type="entry name" value="Luciferase-like_sf"/>
</dbReference>
<proteinExistence type="predicted"/>
<dbReference type="InterPro" id="IPR050766">
    <property type="entry name" value="Bact_Lucif_Oxidored"/>
</dbReference>